<gene>
    <name evidence="2" type="ORF">MHBO_001990</name>
</gene>
<evidence type="ECO:0000313" key="2">
    <source>
        <dbReference type="EMBL" id="MES1920307.1"/>
    </source>
</evidence>
<keyword evidence="1" id="KW-1133">Transmembrane helix</keyword>
<sequence>MYGLNEQQTENSFCCPIIDIIGFTLDAVFGFIGLIFKSLFDLLEQIEILDNAIDQIKEITSFIATSFPKIVLLIGSVTASSFIISMSFVASFSRYIPRPITLGTSTLFASFGVILLIVVPELIVSTLAFVPFFDFFINLLEGYNYAMLSYLFVGISIVTLAVDTVAEPISPNKPYLFETMVNEVEKDHVDPIHMNEYINRGTEYIASRILSSESNDLNDYYKMY</sequence>
<feature type="transmembrane region" description="Helical" evidence="1">
    <location>
        <begin position="145"/>
        <end position="166"/>
    </location>
</feature>
<proteinExistence type="predicted"/>
<keyword evidence="3" id="KW-1185">Reference proteome</keyword>
<evidence type="ECO:0000256" key="1">
    <source>
        <dbReference type="SAM" id="Phobius"/>
    </source>
</evidence>
<dbReference type="Proteomes" id="UP001439008">
    <property type="component" value="Unassembled WGS sequence"/>
</dbReference>
<reference evidence="2 3" key="1">
    <citation type="journal article" date="2024" name="BMC Biol.">
        <title>Comparative genomics of Ascetosporea gives new insight into the evolutionary basis for animal parasitism in Rhizaria.</title>
        <authorList>
            <person name="Hiltunen Thoren M."/>
            <person name="Onut-Brannstrom I."/>
            <person name="Alfjorden A."/>
            <person name="Peckova H."/>
            <person name="Swords F."/>
            <person name="Hooper C."/>
            <person name="Holzer A.S."/>
            <person name="Bass D."/>
            <person name="Burki F."/>
        </authorList>
    </citation>
    <scope>NUCLEOTIDE SEQUENCE [LARGE SCALE GENOMIC DNA]</scope>
    <source>
        <strain evidence="2">20-A016</strain>
    </source>
</reference>
<keyword evidence="1" id="KW-0472">Membrane</keyword>
<keyword evidence="1" id="KW-0812">Transmembrane</keyword>
<feature type="transmembrane region" description="Helical" evidence="1">
    <location>
        <begin position="107"/>
        <end position="133"/>
    </location>
</feature>
<accession>A0ABV2AL03</accession>
<protein>
    <submittedName>
        <fullName evidence="2">Uncharacterized protein</fullName>
    </submittedName>
</protein>
<dbReference type="EMBL" id="JBDODL010000602">
    <property type="protein sequence ID" value="MES1920307.1"/>
    <property type="molecule type" value="Genomic_DNA"/>
</dbReference>
<name>A0ABV2AL03_9EUKA</name>
<feature type="transmembrane region" description="Helical" evidence="1">
    <location>
        <begin position="12"/>
        <end position="36"/>
    </location>
</feature>
<feature type="transmembrane region" description="Helical" evidence="1">
    <location>
        <begin position="70"/>
        <end position="95"/>
    </location>
</feature>
<comment type="caution">
    <text evidence="2">The sequence shown here is derived from an EMBL/GenBank/DDBJ whole genome shotgun (WGS) entry which is preliminary data.</text>
</comment>
<evidence type="ECO:0000313" key="3">
    <source>
        <dbReference type="Proteomes" id="UP001439008"/>
    </source>
</evidence>
<organism evidence="2 3">
    <name type="scientific">Bonamia ostreae</name>
    <dbReference type="NCBI Taxonomy" id="126728"/>
    <lineage>
        <taxon>Eukaryota</taxon>
        <taxon>Sar</taxon>
        <taxon>Rhizaria</taxon>
        <taxon>Endomyxa</taxon>
        <taxon>Ascetosporea</taxon>
        <taxon>Haplosporida</taxon>
        <taxon>Bonamia</taxon>
    </lineage>
</organism>